<dbReference type="EMBL" id="SGPJ01000255">
    <property type="protein sequence ID" value="THG96176.1"/>
    <property type="molecule type" value="Genomic_DNA"/>
</dbReference>
<organism evidence="2 3">
    <name type="scientific">Hermanssonia centrifuga</name>
    <dbReference type="NCBI Taxonomy" id="98765"/>
    <lineage>
        <taxon>Eukaryota</taxon>
        <taxon>Fungi</taxon>
        <taxon>Dikarya</taxon>
        <taxon>Basidiomycota</taxon>
        <taxon>Agaricomycotina</taxon>
        <taxon>Agaricomycetes</taxon>
        <taxon>Polyporales</taxon>
        <taxon>Meruliaceae</taxon>
        <taxon>Hermanssonia</taxon>
    </lineage>
</organism>
<proteinExistence type="predicted"/>
<accession>A0A4S4KDV0</accession>
<name>A0A4S4KDV0_9APHY</name>
<feature type="compositionally biased region" description="Polar residues" evidence="1">
    <location>
        <begin position="160"/>
        <end position="173"/>
    </location>
</feature>
<keyword evidence="3" id="KW-1185">Reference proteome</keyword>
<dbReference type="Proteomes" id="UP000309038">
    <property type="component" value="Unassembled WGS sequence"/>
</dbReference>
<feature type="region of interest" description="Disordered" evidence="1">
    <location>
        <begin position="1"/>
        <end position="109"/>
    </location>
</feature>
<protein>
    <submittedName>
        <fullName evidence="2">Uncharacterized protein</fullName>
    </submittedName>
</protein>
<comment type="caution">
    <text evidence="2">The sequence shown here is derived from an EMBL/GenBank/DDBJ whole genome shotgun (WGS) entry which is preliminary data.</text>
</comment>
<evidence type="ECO:0000313" key="2">
    <source>
        <dbReference type="EMBL" id="THG96176.1"/>
    </source>
</evidence>
<gene>
    <name evidence="2" type="ORF">EW026_g5605</name>
</gene>
<dbReference type="AlphaFoldDB" id="A0A4S4KDV0"/>
<evidence type="ECO:0000256" key="1">
    <source>
        <dbReference type="SAM" id="MobiDB-lite"/>
    </source>
</evidence>
<sequence>MPLFGHKNKDKDADFSRSGGIADRDANPQAFVDNGTGTTGGPGQHNNANAAGMNVPHQGVGQGANNNLGSSATGTHQHHGAPAVGSAALREQGMLHDRKAQDFTAQSEELAEAERLELKAREHRERAVAQGAHPMNKHLGGTGHNAVDQTGQSAAGLDQSRGTNAGRGSNTNY</sequence>
<evidence type="ECO:0000313" key="3">
    <source>
        <dbReference type="Proteomes" id="UP000309038"/>
    </source>
</evidence>
<feature type="region of interest" description="Disordered" evidence="1">
    <location>
        <begin position="122"/>
        <end position="173"/>
    </location>
</feature>
<feature type="compositionally biased region" description="Polar residues" evidence="1">
    <location>
        <begin position="63"/>
        <end position="75"/>
    </location>
</feature>
<reference evidence="2 3" key="1">
    <citation type="submission" date="2019-02" db="EMBL/GenBank/DDBJ databases">
        <title>Genome sequencing of the rare red list fungi Phlebia centrifuga.</title>
        <authorList>
            <person name="Buettner E."/>
            <person name="Kellner H."/>
        </authorList>
    </citation>
    <scope>NUCLEOTIDE SEQUENCE [LARGE SCALE GENOMIC DNA]</scope>
    <source>
        <strain evidence="2 3">DSM 108282</strain>
    </source>
</reference>